<evidence type="ECO:0000256" key="4">
    <source>
        <dbReference type="PROSITE-ProRule" id="PRU00433"/>
    </source>
</evidence>
<evidence type="ECO:0000256" key="2">
    <source>
        <dbReference type="ARBA" id="ARBA00022723"/>
    </source>
</evidence>
<proteinExistence type="predicted"/>
<dbReference type="Proteomes" id="UP001236507">
    <property type="component" value="Unassembled WGS sequence"/>
</dbReference>
<dbReference type="PANTHER" id="PTHR35889:SF3">
    <property type="entry name" value="F-BOX DOMAIN-CONTAINING PROTEIN"/>
    <property type="match status" value="1"/>
</dbReference>
<dbReference type="Pfam" id="PF07583">
    <property type="entry name" value="PSCyt2"/>
    <property type="match status" value="1"/>
</dbReference>
<keyword evidence="1 4" id="KW-0349">Heme</keyword>
<sequence>MNNKLLTYLLTNKLLVILFLALCCITSACFLRNGSSASADAIAGEIDYNYHIRPILSDRCFQCHGPDANKREADLRLDTEEAAYAGLKDNPKFHAIVPGKPHESAVWLRIVTKDTADIMPPLNSNLKLTEQEITLIEKWIKQGAKYKPHWAFTVPQKPQFPKVNDTNWPQSPIDYFTLAKMEENGLKPNEEADKERLLKRLCLDITGLPPSLELQDRFLKDTSPNAYEKLVNELLTSPHYGEKMAISWLDVARYADSHGYQDDGLRTMWPWRDWVIHAFNKNYSYSKFLTWQLAGDVIVKNQKGNLQNPRMKEAVLATGFNRNHKITQEGGVIDEEYRVEYVTDRTNTFGKTFLALTYECAKCHDHKYDPIKQKDYYSAFAFFNQVPEKGLFGTIDASFADPPNLKLTSKDVKRILNFINKRDTADVSVMVMQDADTLRKTHVLNRGNYDQPSELVEAQMPKFLLSFDPKKYPKNRLGLAQWLTDEKNPLTARVFVNRIWQEFFGRGIVKTVGDFGMQGELPSHPQLLDWLAVDFRTNQWNIKRLVKQIVMSATYKQSAVITKEHLAKDPENILLARAPRMRLSAELVRDFVLTTSGLLSPMIGGPSVKPYQPKGLWEVATSGRGSLKSYIQDHGDSLYRRGMYVFIKRTVPPPSMLIFDASNRDQCEVKRSRTNTPLQALVMLNDPVILESARVLAEKIALENNTDDDKIKKAFRTVLCRNGKEKELAVFEKYFTSEKEVFSQNPQKALKLLKVGEKPSLLASAKTKDKTNLRPTAAALMQSVLMMYNLEEAIMK</sequence>
<dbReference type="RefSeq" id="WP_283345996.1">
    <property type="nucleotide sequence ID" value="NZ_JASHIF010000021.1"/>
</dbReference>
<comment type="caution">
    <text evidence="6">The sequence shown here is derived from an EMBL/GenBank/DDBJ whole genome shotgun (WGS) entry which is preliminary data.</text>
</comment>
<dbReference type="Pfam" id="PF07635">
    <property type="entry name" value="PSCyt1"/>
    <property type="match status" value="1"/>
</dbReference>
<evidence type="ECO:0000313" key="7">
    <source>
        <dbReference type="Proteomes" id="UP001236507"/>
    </source>
</evidence>
<dbReference type="EMBL" id="JASHIF010000021">
    <property type="protein sequence ID" value="MDI9861625.1"/>
    <property type="molecule type" value="Genomic_DNA"/>
</dbReference>
<evidence type="ECO:0000313" key="6">
    <source>
        <dbReference type="EMBL" id="MDI9861625.1"/>
    </source>
</evidence>
<dbReference type="Pfam" id="PF07587">
    <property type="entry name" value="PSD1"/>
    <property type="match status" value="1"/>
</dbReference>
<gene>
    <name evidence="6" type="ORF">QM524_20560</name>
</gene>
<dbReference type="InterPro" id="IPR022655">
    <property type="entry name" value="DUF1553"/>
</dbReference>
<dbReference type="InterPro" id="IPR011429">
    <property type="entry name" value="Cyt_c_Planctomycete-type"/>
</dbReference>
<dbReference type="SUPFAM" id="SSF46626">
    <property type="entry name" value="Cytochrome c"/>
    <property type="match status" value="1"/>
</dbReference>
<dbReference type="InterPro" id="IPR009056">
    <property type="entry name" value="Cyt_c-like_dom"/>
</dbReference>
<evidence type="ECO:0000256" key="3">
    <source>
        <dbReference type="ARBA" id="ARBA00023004"/>
    </source>
</evidence>
<dbReference type="PANTHER" id="PTHR35889">
    <property type="entry name" value="CYCLOINULO-OLIGOSACCHARIDE FRUCTANOTRANSFERASE-RELATED"/>
    <property type="match status" value="1"/>
</dbReference>
<keyword evidence="3 4" id="KW-0408">Iron</keyword>
<evidence type="ECO:0000256" key="1">
    <source>
        <dbReference type="ARBA" id="ARBA00022617"/>
    </source>
</evidence>
<dbReference type="PROSITE" id="PS51257">
    <property type="entry name" value="PROKAR_LIPOPROTEIN"/>
    <property type="match status" value="1"/>
</dbReference>
<keyword evidence="7" id="KW-1185">Reference proteome</keyword>
<evidence type="ECO:0000259" key="5">
    <source>
        <dbReference type="PROSITE" id="PS51007"/>
    </source>
</evidence>
<dbReference type="PROSITE" id="PS51007">
    <property type="entry name" value="CYTC"/>
    <property type="match status" value="1"/>
</dbReference>
<protein>
    <submittedName>
        <fullName evidence="6">PSD1 and planctomycete cytochrome C domain-containing protein</fullName>
    </submittedName>
</protein>
<dbReference type="InterPro" id="IPR036909">
    <property type="entry name" value="Cyt_c-like_dom_sf"/>
</dbReference>
<organism evidence="6 7">
    <name type="scientific">Flectobacillus roseus</name>
    <dbReference type="NCBI Taxonomy" id="502259"/>
    <lineage>
        <taxon>Bacteria</taxon>
        <taxon>Pseudomonadati</taxon>
        <taxon>Bacteroidota</taxon>
        <taxon>Cytophagia</taxon>
        <taxon>Cytophagales</taxon>
        <taxon>Flectobacillaceae</taxon>
        <taxon>Flectobacillus</taxon>
    </lineage>
</organism>
<dbReference type="InterPro" id="IPR011444">
    <property type="entry name" value="DUF1549"/>
</dbReference>
<feature type="domain" description="Cytochrome c" evidence="5">
    <location>
        <begin position="39"/>
        <end position="144"/>
    </location>
</feature>
<name>A0ABT6YDN2_9BACT</name>
<reference evidence="6 7" key="1">
    <citation type="submission" date="2023-05" db="EMBL/GenBank/DDBJ databases">
        <title>Novel species of genus Flectobacillus isolated from stream in China.</title>
        <authorList>
            <person name="Lu H."/>
        </authorList>
    </citation>
    <scope>NUCLEOTIDE SEQUENCE [LARGE SCALE GENOMIC DNA]</scope>
    <source>
        <strain evidence="6 7">KCTC 42575</strain>
    </source>
</reference>
<accession>A0ABT6YDN2</accession>
<keyword evidence="2 4" id="KW-0479">Metal-binding</keyword>